<gene>
    <name evidence="2" type="ORF">PHPALM_301</name>
</gene>
<comment type="caution">
    <text evidence="2">The sequence shown here is derived from an EMBL/GenBank/DDBJ whole genome shotgun (WGS) entry which is preliminary data.</text>
</comment>
<feature type="compositionally biased region" description="Polar residues" evidence="1">
    <location>
        <begin position="56"/>
        <end position="75"/>
    </location>
</feature>
<organism evidence="2 3">
    <name type="scientific">Phytophthora palmivora</name>
    <dbReference type="NCBI Taxonomy" id="4796"/>
    <lineage>
        <taxon>Eukaryota</taxon>
        <taxon>Sar</taxon>
        <taxon>Stramenopiles</taxon>
        <taxon>Oomycota</taxon>
        <taxon>Peronosporomycetes</taxon>
        <taxon>Peronosporales</taxon>
        <taxon>Peronosporaceae</taxon>
        <taxon>Phytophthora</taxon>
    </lineage>
</organism>
<protein>
    <submittedName>
        <fullName evidence="2">Uncharacterized protein</fullName>
    </submittedName>
</protein>
<evidence type="ECO:0000313" key="2">
    <source>
        <dbReference type="EMBL" id="POM81698.1"/>
    </source>
</evidence>
<dbReference type="Proteomes" id="UP000237271">
    <property type="component" value="Unassembled WGS sequence"/>
</dbReference>
<reference evidence="2 3" key="1">
    <citation type="journal article" date="2017" name="Genome Biol. Evol.">
        <title>Phytophthora megakarya and P. palmivora, closely related causal agents of cacao black pod rot, underwent increases in genome sizes and gene numbers by different mechanisms.</title>
        <authorList>
            <person name="Ali S.S."/>
            <person name="Shao J."/>
            <person name="Lary D.J."/>
            <person name="Kronmiller B."/>
            <person name="Shen D."/>
            <person name="Strem M.D."/>
            <person name="Amoako-Attah I."/>
            <person name="Akrofi A.Y."/>
            <person name="Begoude B.A."/>
            <person name="Ten Hoopen G.M."/>
            <person name="Coulibaly K."/>
            <person name="Kebe B.I."/>
            <person name="Melnick R.L."/>
            <person name="Guiltinan M.J."/>
            <person name="Tyler B.M."/>
            <person name="Meinhardt L.W."/>
            <person name="Bailey B.A."/>
        </authorList>
    </citation>
    <scope>NUCLEOTIDE SEQUENCE [LARGE SCALE GENOMIC DNA]</scope>
    <source>
        <strain evidence="3">sbr112.9</strain>
    </source>
</reference>
<sequence length="96" mass="10587">MESDEHLCASLTATEVVNAVKNTARKMGDQQQGTRHTQFALVARQRWSPPEPTRYPSKSSAAGSSIVTKNTLDATQSKGLLRQMVRRVNTSRVTSK</sequence>
<dbReference type="AlphaFoldDB" id="A0A2P4YV70"/>
<evidence type="ECO:0000256" key="1">
    <source>
        <dbReference type="SAM" id="MobiDB-lite"/>
    </source>
</evidence>
<accession>A0A2P4YV70</accession>
<name>A0A2P4YV70_9STRA</name>
<dbReference type="EMBL" id="NCKW01000030">
    <property type="protein sequence ID" value="POM81698.1"/>
    <property type="molecule type" value="Genomic_DNA"/>
</dbReference>
<evidence type="ECO:0000313" key="3">
    <source>
        <dbReference type="Proteomes" id="UP000237271"/>
    </source>
</evidence>
<proteinExistence type="predicted"/>
<feature type="region of interest" description="Disordered" evidence="1">
    <location>
        <begin position="47"/>
        <end position="75"/>
    </location>
</feature>
<keyword evidence="3" id="KW-1185">Reference proteome</keyword>